<dbReference type="Proteomes" id="UP000247540">
    <property type="component" value="Unassembled WGS sequence"/>
</dbReference>
<name>A0A318SQR1_9BURK</name>
<dbReference type="RefSeq" id="WP_110464380.1">
    <property type="nucleotide sequence ID" value="NZ_JAMOFZ010000001.1"/>
</dbReference>
<dbReference type="EMBL" id="QJTC01000002">
    <property type="protein sequence ID" value="PYE79410.1"/>
    <property type="molecule type" value="Genomic_DNA"/>
</dbReference>
<dbReference type="AlphaFoldDB" id="A0A318SQR1"/>
<organism evidence="1 2">
    <name type="scientific">Xylophilus ampelinus</name>
    <dbReference type="NCBI Taxonomy" id="54067"/>
    <lineage>
        <taxon>Bacteria</taxon>
        <taxon>Pseudomonadati</taxon>
        <taxon>Pseudomonadota</taxon>
        <taxon>Betaproteobacteria</taxon>
        <taxon>Burkholderiales</taxon>
        <taxon>Xylophilus</taxon>
    </lineage>
</organism>
<protein>
    <submittedName>
        <fullName evidence="1">Uncharacterized protein</fullName>
    </submittedName>
</protein>
<accession>A0A318SQR1</accession>
<evidence type="ECO:0000313" key="1">
    <source>
        <dbReference type="EMBL" id="PYE79410.1"/>
    </source>
</evidence>
<evidence type="ECO:0000313" key="2">
    <source>
        <dbReference type="Proteomes" id="UP000247540"/>
    </source>
</evidence>
<comment type="caution">
    <text evidence="1">The sequence shown here is derived from an EMBL/GenBank/DDBJ whole genome shotgun (WGS) entry which is preliminary data.</text>
</comment>
<reference evidence="1 2" key="1">
    <citation type="submission" date="2018-06" db="EMBL/GenBank/DDBJ databases">
        <title>Genomic Encyclopedia of Type Strains, Phase III (KMG-III): the genomes of soil and plant-associated and newly described type strains.</title>
        <authorList>
            <person name="Whitman W."/>
        </authorList>
    </citation>
    <scope>NUCLEOTIDE SEQUENCE [LARGE SCALE GENOMIC DNA]</scope>
    <source>
        <strain evidence="1 2">CECT 7646</strain>
    </source>
</reference>
<gene>
    <name evidence="1" type="ORF">DFQ15_102143</name>
</gene>
<sequence length="84" mass="9276">MPYALLEKLDIMQLPAEIDGPEVDTVRAYVAAGLVVADIRQPVCARDGAVLAMSARVDSLTRAGRRTVEKRRAHRSTQAFLRKL</sequence>
<dbReference type="OrthoDB" id="9846710at2"/>
<keyword evidence="2" id="KW-1185">Reference proteome</keyword>
<proteinExistence type="predicted"/>